<proteinExistence type="predicted"/>
<evidence type="ECO:0000313" key="3">
    <source>
        <dbReference type="RefSeq" id="XP_026096845.1"/>
    </source>
</evidence>
<keyword evidence="2" id="KW-1185">Reference proteome</keyword>
<dbReference type="RefSeq" id="XP_026096847.1">
    <property type="nucleotide sequence ID" value="XM_026241062.1"/>
</dbReference>
<dbReference type="PANTHER" id="PTHR31912">
    <property type="entry name" value="IP13529P"/>
    <property type="match status" value="1"/>
</dbReference>
<evidence type="ECO:0000259" key="1">
    <source>
        <dbReference type="PROSITE" id="PS00028"/>
    </source>
</evidence>
<organism evidence="2 3">
    <name type="scientific">Carassius auratus</name>
    <name type="common">Goldfish</name>
    <dbReference type="NCBI Taxonomy" id="7957"/>
    <lineage>
        <taxon>Eukaryota</taxon>
        <taxon>Metazoa</taxon>
        <taxon>Chordata</taxon>
        <taxon>Craniata</taxon>
        <taxon>Vertebrata</taxon>
        <taxon>Euteleostomi</taxon>
        <taxon>Actinopterygii</taxon>
        <taxon>Neopterygii</taxon>
        <taxon>Teleostei</taxon>
        <taxon>Ostariophysi</taxon>
        <taxon>Cypriniformes</taxon>
        <taxon>Cyprinidae</taxon>
        <taxon>Cyprininae</taxon>
        <taxon>Carassius</taxon>
    </lineage>
</organism>
<dbReference type="PROSITE" id="PS00028">
    <property type="entry name" value="ZINC_FINGER_C2H2_1"/>
    <property type="match status" value="1"/>
</dbReference>
<dbReference type="PANTHER" id="PTHR31912:SF34">
    <property type="entry name" value="NOTOCHORD-RELATED PROTEIN"/>
    <property type="match status" value="1"/>
</dbReference>
<dbReference type="Proteomes" id="UP000515129">
    <property type="component" value="Linkage group LG44F"/>
</dbReference>
<evidence type="ECO:0000313" key="5">
    <source>
        <dbReference type="RefSeq" id="XP_026096847.1"/>
    </source>
</evidence>
<feature type="domain" description="C2H2-type" evidence="1">
    <location>
        <begin position="37"/>
        <end position="60"/>
    </location>
</feature>
<evidence type="ECO:0000313" key="4">
    <source>
        <dbReference type="RefSeq" id="XP_026096846.1"/>
    </source>
</evidence>
<name>A0A6P6MJD8_CARAU</name>
<accession>A0A6P6MJD8</accession>
<dbReference type="RefSeq" id="XP_026096845.1">
    <property type="nucleotide sequence ID" value="XM_026241060.1"/>
</dbReference>
<gene>
    <name evidence="3 4 5" type="primary">LOC113068342</name>
</gene>
<evidence type="ECO:0000313" key="2">
    <source>
        <dbReference type="Proteomes" id="UP000515129"/>
    </source>
</evidence>
<dbReference type="SMART" id="SM00355">
    <property type="entry name" value="ZnF_C2H2"/>
    <property type="match status" value="4"/>
</dbReference>
<protein>
    <submittedName>
        <fullName evidence="3 4">Uncharacterized protein LOC113068342</fullName>
    </submittedName>
</protein>
<dbReference type="OrthoDB" id="10044445at2759"/>
<dbReference type="RefSeq" id="XP_026096846.1">
    <property type="nucleotide sequence ID" value="XM_026241061.1"/>
</dbReference>
<reference evidence="3 4" key="1">
    <citation type="submission" date="2025-04" db="UniProtKB">
        <authorList>
            <consortium name="RefSeq"/>
        </authorList>
    </citation>
    <scope>IDENTIFICATION</scope>
    <source>
        <strain evidence="3 4">Wakin</strain>
        <tissue evidence="3 4">Muscle</tissue>
    </source>
</reference>
<dbReference type="InterPro" id="IPR013087">
    <property type="entry name" value="Znf_C2H2_type"/>
</dbReference>
<dbReference type="KEGG" id="caua:113068342"/>
<sequence length="891" mass="102417">MKWSCKFCYFTTTNQLIVIRHYKLKHCSHASNYPLPCIYEDCACSFRTEFALRKHLARDHKQSVRLSAAAFTLKCDLCAFSETCGITQYFTHLKTHLKNRESVKCPFQNCTFQSRVYSTFQAHKSKKHQQCGVNFFRTDIYQACTPDLPDSENTDFEDNPTHLYDLDLSASLLSLPCEENVQDLLHRKLASFFLRLQTVLHVSKAATQEIVNELASIFAVAEEFTPNIIEDVLNKHNCAISDTVISAIKEIIVKANPFSSLTKSGPLSTEYKRTIFYKEHFQVIQPVEYVLDASTSRKCVYIPVLQTLSVLLNRNDVLDKLLQTEDREYFPEWAQFKSYRDGLYCKENQLLSSEDLSIALGLYIDDFEVCNPLGTSRKKHKICAVYWVLSNLPIRYRSSVQSIYLACLSYSSDVKKYGYSAILEPMLKDIEVLENQGIYVQKLGENIKGTVLYVSADNLGAHSLGGFQENFNVDKFCRFCLASRSEINIHKVSDGLFPLRTTEVHENILLELKGTDLFSVDGVKRDCALNRLSHFHTIQGFPPDFMHDVLEGVVPKELSLCLKSFISKHYFSFDDLNSIIQSFPFKSSDKINRPQQIPKSFAIKRTIGGNCHENWTLLRFLPLMIGDKVPENDKTWQIVLELKDIVELLSCGHFSEETLHYLEFKISSHRCLLKEVFPDFSLLPKHHFLEHYPELVRRFGPLVDFWTIRFEAKHSCFKRVIHDVRNFKNILLTLATKHQLTLAYCLDQPSLFKPDLEVEHVAFVSVDTLEHSMKRAIEDKFSNITTVSLASHASLHGTKYAEGMFLSVGQTSGMADFAKLVKILIVSNRVSFIIEPYISWPIEHLRCYELEKRLAPVLKVVESHELNGHHPLNPYMREGKLMVVPKTNLLY</sequence>
<dbReference type="AlphaFoldDB" id="A0A6P6MJD8"/>
<dbReference type="GeneID" id="113068342"/>